<gene>
    <name evidence="1" type="ORF">F4820DRAFT_444092</name>
</gene>
<proteinExistence type="predicted"/>
<comment type="caution">
    <text evidence="1">The sequence shown here is derived from an EMBL/GenBank/DDBJ whole genome shotgun (WGS) entry which is preliminary data.</text>
</comment>
<evidence type="ECO:0000313" key="1">
    <source>
        <dbReference type="EMBL" id="KAI4869494.1"/>
    </source>
</evidence>
<evidence type="ECO:0000313" key="2">
    <source>
        <dbReference type="Proteomes" id="UP001497700"/>
    </source>
</evidence>
<reference evidence="1 2" key="1">
    <citation type="journal article" date="2022" name="New Phytol.">
        <title>Ecological generalism drives hyperdiversity of secondary metabolite gene clusters in xylarialean endophytes.</title>
        <authorList>
            <person name="Franco M.E.E."/>
            <person name="Wisecaver J.H."/>
            <person name="Arnold A.E."/>
            <person name="Ju Y.M."/>
            <person name="Slot J.C."/>
            <person name="Ahrendt S."/>
            <person name="Moore L.P."/>
            <person name="Eastman K.E."/>
            <person name="Scott K."/>
            <person name="Konkel Z."/>
            <person name="Mondo S.J."/>
            <person name="Kuo A."/>
            <person name="Hayes R.D."/>
            <person name="Haridas S."/>
            <person name="Andreopoulos B."/>
            <person name="Riley R."/>
            <person name="LaButti K."/>
            <person name="Pangilinan J."/>
            <person name="Lipzen A."/>
            <person name="Amirebrahimi M."/>
            <person name="Yan J."/>
            <person name="Adam C."/>
            <person name="Keymanesh K."/>
            <person name="Ng V."/>
            <person name="Louie K."/>
            <person name="Northen T."/>
            <person name="Drula E."/>
            <person name="Henrissat B."/>
            <person name="Hsieh H.M."/>
            <person name="Youens-Clark K."/>
            <person name="Lutzoni F."/>
            <person name="Miadlikowska J."/>
            <person name="Eastwood D.C."/>
            <person name="Hamelin R.C."/>
            <person name="Grigoriev I.V."/>
            <person name="U'Ren J.M."/>
        </authorList>
    </citation>
    <scope>NUCLEOTIDE SEQUENCE [LARGE SCALE GENOMIC DNA]</scope>
    <source>
        <strain evidence="1 2">CBS 119005</strain>
    </source>
</reference>
<dbReference type="EMBL" id="MU393430">
    <property type="protein sequence ID" value="KAI4869494.1"/>
    <property type="molecule type" value="Genomic_DNA"/>
</dbReference>
<name>A0ACB9ZDD4_9PEZI</name>
<accession>A0ACB9ZDD4</accession>
<keyword evidence="2" id="KW-1185">Reference proteome</keyword>
<protein>
    <submittedName>
        <fullName evidence="1">Uncharacterized protein</fullName>
    </submittedName>
</protein>
<dbReference type="Proteomes" id="UP001497700">
    <property type="component" value="Unassembled WGS sequence"/>
</dbReference>
<sequence>MSVSNLLAYAASQSPAAYCQLFYVTAATAVLAIAAAPESIQDLLTQYGARSAATGTADGKGGEEARDGLLAKVVGWATSVGKVPHSWFKHFYILSLSCSVFWAVQFLSRGTILDVIARNQASREPASMSIDQVILMWFLMGLQGARRLYEYMFVLRPSYSKMWIIHWLLGMAFYSFTSVSVWVEGSSSIRIADRRTFAAVAPSFNVIFGALAFLVSWSMQYRCHSYLAGLKKYSLPEKGLFKYLVCPHYTCECALYLSLALVAAPKGQLYNRTLICALLFVTINLGVTANGTKKWYAEKFGRETVQGKWRMIPLVF</sequence>
<organism evidence="1 2">
    <name type="scientific">Hypoxylon rubiginosum</name>
    <dbReference type="NCBI Taxonomy" id="110542"/>
    <lineage>
        <taxon>Eukaryota</taxon>
        <taxon>Fungi</taxon>
        <taxon>Dikarya</taxon>
        <taxon>Ascomycota</taxon>
        <taxon>Pezizomycotina</taxon>
        <taxon>Sordariomycetes</taxon>
        <taxon>Xylariomycetidae</taxon>
        <taxon>Xylariales</taxon>
        <taxon>Hypoxylaceae</taxon>
        <taxon>Hypoxylon</taxon>
    </lineage>
</organism>